<gene>
    <name evidence="3" type="ORF">F444_22048</name>
</gene>
<evidence type="ECO:0000313" key="3">
    <source>
        <dbReference type="EMBL" id="ETO59626.1"/>
    </source>
</evidence>
<evidence type="ECO:0000313" key="4">
    <source>
        <dbReference type="Proteomes" id="UP000028582"/>
    </source>
</evidence>
<dbReference type="EMBL" id="ANJA01004072">
    <property type="protein sequence ID" value="ETO59626.1"/>
    <property type="molecule type" value="Genomic_DNA"/>
</dbReference>
<organism evidence="3 4">
    <name type="scientific">Phytophthora nicotianae P1976</name>
    <dbReference type="NCBI Taxonomy" id="1317066"/>
    <lineage>
        <taxon>Eukaryota</taxon>
        <taxon>Sar</taxon>
        <taxon>Stramenopiles</taxon>
        <taxon>Oomycota</taxon>
        <taxon>Peronosporomycetes</taxon>
        <taxon>Peronosporales</taxon>
        <taxon>Peronosporaceae</taxon>
        <taxon>Phytophthora</taxon>
    </lineage>
</organism>
<feature type="signal peptide" evidence="2">
    <location>
        <begin position="1"/>
        <end position="23"/>
    </location>
</feature>
<dbReference type="Proteomes" id="UP000028582">
    <property type="component" value="Unassembled WGS sequence"/>
</dbReference>
<sequence>MRVHRTIFIAACMTFVAVNSVSAHPSTSNLIPHGTKLRSPSQQDGSMDKRALQDISNPSTSTTGHSASEKTITSDEAEERGLSSQMEYLKNLLMRHPYFMDKLYALLAVIM</sequence>
<comment type="caution">
    <text evidence="3">The sequence shown here is derived from an EMBL/GenBank/DDBJ whole genome shotgun (WGS) entry which is preliminary data.</text>
</comment>
<dbReference type="AlphaFoldDB" id="A0A080YZ15"/>
<dbReference type="OrthoDB" id="123098at2759"/>
<feature type="compositionally biased region" description="Polar residues" evidence="1">
    <location>
        <begin position="54"/>
        <end position="71"/>
    </location>
</feature>
<evidence type="ECO:0000256" key="2">
    <source>
        <dbReference type="SAM" id="SignalP"/>
    </source>
</evidence>
<protein>
    <recommendedName>
        <fullName evidence="5">RxLR effector protein</fullName>
    </recommendedName>
</protein>
<feature type="region of interest" description="Disordered" evidence="1">
    <location>
        <begin position="24"/>
        <end position="80"/>
    </location>
</feature>
<name>A0A080YZ15_PHYNI</name>
<reference evidence="3 4" key="1">
    <citation type="submission" date="2013-11" db="EMBL/GenBank/DDBJ databases">
        <title>The Genome Sequence of Phytophthora parasitica P1976.</title>
        <authorList>
            <consortium name="The Broad Institute Genomics Platform"/>
            <person name="Russ C."/>
            <person name="Tyler B."/>
            <person name="Panabieres F."/>
            <person name="Shan W."/>
            <person name="Tripathy S."/>
            <person name="Grunwald N."/>
            <person name="Machado M."/>
            <person name="Johnson C.S."/>
            <person name="Walker B."/>
            <person name="Young S."/>
            <person name="Zeng Q."/>
            <person name="Gargeya S."/>
            <person name="Fitzgerald M."/>
            <person name="Haas B."/>
            <person name="Abouelleil A."/>
            <person name="Allen A.W."/>
            <person name="Alvarado L."/>
            <person name="Arachchi H.M."/>
            <person name="Berlin A.M."/>
            <person name="Chapman S.B."/>
            <person name="Gainer-Dewar J."/>
            <person name="Goldberg J."/>
            <person name="Griggs A."/>
            <person name="Gujja S."/>
            <person name="Hansen M."/>
            <person name="Howarth C."/>
            <person name="Imamovic A."/>
            <person name="Ireland A."/>
            <person name="Larimer J."/>
            <person name="McCowan C."/>
            <person name="Murphy C."/>
            <person name="Pearson M."/>
            <person name="Poon T.W."/>
            <person name="Priest M."/>
            <person name="Roberts A."/>
            <person name="Saif S."/>
            <person name="Shea T."/>
            <person name="Sisk P."/>
            <person name="Sykes S."/>
            <person name="Wortman J."/>
            <person name="Nusbaum C."/>
            <person name="Birren B."/>
        </authorList>
    </citation>
    <scope>NUCLEOTIDE SEQUENCE [LARGE SCALE GENOMIC DNA]</scope>
    <source>
        <strain evidence="3 4">P1976</strain>
    </source>
</reference>
<feature type="chain" id="PRO_5001752498" description="RxLR effector protein" evidence="2">
    <location>
        <begin position="24"/>
        <end position="111"/>
    </location>
</feature>
<proteinExistence type="predicted"/>
<evidence type="ECO:0000256" key="1">
    <source>
        <dbReference type="SAM" id="MobiDB-lite"/>
    </source>
</evidence>
<evidence type="ECO:0008006" key="5">
    <source>
        <dbReference type="Google" id="ProtNLM"/>
    </source>
</evidence>
<accession>A0A080YZ15</accession>
<keyword evidence="2" id="KW-0732">Signal</keyword>